<proteinExistence type="predicted"/>
<feature type="transmembrane region" description="Helical" evidence="1">
    <location>
        <begin position="65"/>
        <end position="85"/>
    </location>
</feature>
<reference evidence="2" key="1">
    <citation type="submission" date="2023-07" db="EMBL/GenBank/DDBJ databases">
        <authorList>
            <consortium name="AG Swart"/>
            <person name="Singh M."/>
            <person name="Singh A."/>
            <person name="Seah K."/>
            <person name="Emmerich C."/>
        </authorList>
    </citation>
    <scope>NUCLEOTIDE SEQUENCE</scope>
    <source>
        <strain evidence="2">DP1</strain>
    </source>
</reference>
<dbReference type="EMBL" id="CAMPGE010025740">
    <property type="protein sequence ID" value="CAI2383469.1"/>
    <property type="molecule type" value="Genomic_DNA"/>
</dbReference>
<keyword evidence="1" id="KW-0812">Transmembrane</keyword>
<sequence length="135" mass="15941">MKTFISYKLCCRSFLLNTCEAIDPEGQMRLWEEWCKDYNFGPESGFLACVGDTCFEDFWEMVDMFLGLLMLYLVVIIAGAGWRWVREWWKMRYRRELPVYVPASNTFSNYHPPCVPISPKLSPYSVYSSTIKFHS</sequence>
<comment type="caution">
    <text evidence="2">The sequence shown here is derived from an EMBL/GenBank/DDBJ whole genome shotgun (WGS) entry which is preliminary data.</text>
</comment>
<keyword evidence="3" id="KW-1185">Reference proteome</keyword>
<evidence type="ECO:0000256" key="1">
    <source>
        <dbReference type="SAM" id="Phobius"/>
    </source>
</evidence>
<keyword evidence="1" id="KW-1133">Transmembrane helix</keyword>
<dbReference type="AlphaFoldDB" id="A0AAD1Y2J9"/>
<name>A0AAD1Y2J9_EUPCR</name>
<evidence type="ECO:0000313" key="2">
    <source>
        <dbReference type="EMBL" id="CAI2383469.1"/>
    </source>
</evidence>
<keyword evidence="1" id="KW-0472">Membrane</keyword>
<organism evidence="2 3">
    <name type="scientific">Euplotes crassus</name>
    <dbReference type="NCBI Taxonomy" id="5936"/>
    <lineage>
        <taxon>Eukaryota</taxon>
        <taxon>Sar</taxon>
        <taxon>Alveolata</taxon>
        <taxon>Ciliophora</taxon>
        <taxon>Intramacronucleata</taxon>
        <taxon>Spirotrichea</taxon>
        <taxon>Hypotrichia</taxon>
        <taxon>Euplotida</taxon>
        <taxon>Euplotidae</taxon>
        <taxon>Moneuplotes</taxon>
    </lineage>
</organism>
<gene>
    <name evidence="2" type="ORF">ECRASSUSDP1_LOCUS24971</name>
</gene>
<accession>A0AAD1Y2J9</accession>
<dbReference type="Proteomes" id="UP001295684">
    <property type="component" value="Unassembled WGS sequence"/>
</dbReference>
<protein>
    <submittedName>
        <fullName evidence="2">Uncharacterized protein</fullName>
    </submittedName>
</protein>
<evidence type="ECO:0000313" key="3">
    <source>
        <dbReference type="Proteomes" id="UP001295684"/>
    </source>
</evidence>